<dbReference type="InterPro" id="IPR011006">
    <property type="entry name" value="CheY-like_superfamily"/>
</dbReference>
<dbReference type="Gene3D" id="1.10.287.130">
    <property type="match status" value="1"/>
</dbReference>
<dbReference type="AlphaFoldDB" id="A0A6G7PXV4"/>
<dbReference type="SUPFAM" id="SSF52172">
    <property type="entry name" value="CheY-like"/>
    <property type="match status" value="1"/>
</dbReference>
<evidence type="ECO:0000256" key="1">
    <source>
        <dbReference type="ARBA" id="ARBA00000085"/>
    </source>
</evidence>
<dbReference type="KEGG" id="tav:G4V39_09685"/>
<dbReference type="InterPro" id="IPR036890">
    <property type="entry name" value="HATPase_C_sf"/>
</dbReference>
<dbReference type="InterPro" id="IPR003661">
    <property type="entry name" value="HisK_dim/P_dom"/>
</dbReference>
<dbReference type="InterPro" id="IPR036097">
    <property type="entry name" value="HisK_dim/P_sf"/>
</dbReference>
<dbReference type="PANTHER" id="PTHR43065">
    <property type="entry name" value="SENSOR HISTIDINE KINASE"/>
    <property type="match status" value="1"/>
</dbReference>
<keyword evidence="6" id="KW-1185">Reference proteome</keyword>
<dbReference type="EMBL" id="CP048877">
    <property type="protein sequence ID" value="QIJ72525.1"/>
    <property type="molecule type" value="Genomic_DNA"/>
</dbReference>
<protein>
    <recommendedName>
        <fullName evidence="2">histidine kinase</fullName>
        <ecNumber evidence="2">2.7.13.3</ecNumber>
    </recommendedName>
</protein>
<dbReference type="GO" id="GO:0000155">
    <property type="term" value="F:phosphorelay sensor kinase activity"/>
    <property type="evidence" value="ECO:0007669"/>
    <property type="project" value="InterPro"/>
</dbReference>
<name>A0A6G7PXV4_9BACT</name>
<dbReference type="PROSITE" id="PS50109">
    <property type="entry name" value="HIS_KIN"/>
    <property type="match status" value="1"/>
</dbReference>
<evidence type="ECO:0000313" key="5">
    <source>
        <dbReference type="EMBL" id="QIJ72525.1"/>
    </source>
</evidence>
<accession>A0A6G7PXV4</accession>
<dbReference type="InterPro" id="IPR001789">
    <property type="entry name" value="Sig_transdc_resp-reg_receiver"/>
</dbReference>
<dbReference type="Pfam" id="PF02518">
    <property type="entry name" value="HATPase_c"/>
    <property type="match status" value="1"/>
</dbReference>
<feature type="region of interest" description="Disordered" evidence="4">
    <location>
        <begin position="341"/>
        <end position="362"/>
    </location>
</feature>
<evidence type="ECO:0000256" key="3">
    <source>
        <dbReference type="ARBA" id="ARBA00022553"/>
    </source>
</evidence>
<dbReference type="SMART" id="SM00448">
    <property type="entry name" value="REC"/>
    <property type="match status" value="1"/>
</dbReference>
<dbReference type="Pfam" id="PF00072">
    <property type="entry name" value="Response_reg"/>
    <property type="match status" value="1"/>
</dbReference>
<proteinExistence type="predicted"/>
<sequence length="362" mass="40517">MDQWVKRKVGKILIVEDYLDTAEILRRILERNGFEAEIAVTGAEALEKVSRWRPEVIILDISLPDANGLDLIAPIRRELPETAIIVLTAYAELENAIRSVREGAADFIAKPFENEYLLHTVRRCLETKRLRERLRMAEKLRALGEMAAGIAHDFNNILSAMRAHLLVLKKRLGDQSQEEFRSLEMALKDGMAIVERLRGFGKKQEHLSRQLVDINELIRDAVAMTRPKWRHESLKKGHPIEIDLALSPLPRVMVNPSDIREVLVNLIFNAVEAMPQGGKITISSAKEADRVIVQVQDTGIGMDEETKSRIFDPFFTTKGHGSGLGLSLSYTICQSHGGTLEVESEPGKGSTFTLSLPVAPES</sequence>
<gene>
    <name evidence="5" type="ORF">G4V39_09685</name>
</gene>
<dbReference type="PANTHER" id="PTHR43065:SF42">
    <property type="entry name" value="TWO-COMPONENT SENSOR PPRA"/>
    <property type="match status" value="1"/>
</dbReference>
<organism evidence="5 6">
    <name type="scientific">Thermosulfuriphilus ammonigenes</name>
    <dbReference type="NCBI Taxonomy" id="1936021"/>
    <lineage>
        <taxon>Bacteria</taxon>
        <taxon>Pseudomonadati</taxon>
        <taxon>Thermodesulfobacteriota</taxon>
        <taxon>Thermodesulfobacteria</taxon>
        <taxon>Thermodesulfobacteriales</taxon>
        <taxon>Thermodesulfobacteriaceae</taxon>
        <taxon>Thermosulfuriphilus</taxon>
    </lineage>
</organism>
<dbReference type="SUPFAM" id="SSF55874">
    <property type="entry name" value="ATPase domain of HSP90 chaperone/DNA topoisomerase II/histidine kinase"/>
    <property type="match status" value="1"/>
</dbReference>
<dbReference type="InterPro" id="IPR005467">
    <property type="entry name" value="His_kinase_dom"/>
</dbReference>
<dbReference type="CDD" id="cd00082">
    <property type="entry name" value="HisKA"/>
    <property type="match status" value="1"/>
</dbReference>
<dbReference type="PRINTS" id="PR00344">
    <property type="entry name" value="BCTRLSENSOR"/>
</dbReference>
<keyword evidence="3" id="KW-0597">Phosphoprotein</keyword>
<dbReference type="Gene3D" id="3.40.50.2300">
    <property type="match status" value="1"/>
</dbReference>
<dbReference type="Proteomes" id="UP000502179">
    <property type="component" value="Chromosome"/>
</dbReference>
<evidence type="ECO:0000256" key="2">
    <source>
        <dbReference type="ARBA" id="ARBA00012438"/>
    </source>
</evidence>
<evidence type="ECO:0000313" key="6">
    <source>
        <dbReference type="Proteomes" id="UP000502179"/>
    </source>
</evidence>
<dbReference type="SMART" id="SM00387">
    <property type="entry name" value="HATPase_c"/>
    <property type="match status" value="1"/>
</dbReference>
<dbReference type="PROSITE" id="PS50110">
    <property type="entry name" value="RESPONSE_REGULATORY"/>
    <property type="match status" value="1"/>
</dbReference>
<dbReference type="RefSeq" id="WP_166032742.1">
    <property type="nucleotide sequence ID" value="NZ_CP048877.1"/>
</dbReference>
<evidence type="ECO:0000256" key="4">
    <source>
        <dbReference type="SAM" id="MobiDB-lite"/>
    </source>
</evidence>
<dbReference type="SMART" id="SM00388">
    <property type="entry name" value="HisKA"/>
    <property type="match status" value="1"/>
</dbReference>
<dbReference type="InterPro" id="IPR004358">
    <property type="entry name" value="Sig_transdc_His_kin-like_C"/>
</dbReference>
<dbReference type="EC" id="2.7.13.3" evidence="2"/>
<dbReference type="Gene3D" id="3.30.565.10">
    <property type="entry name" value="Histidine kinase-like ATPase, C-terminal domain"/>
    <property type="match status" value="1"/>
</dbReference>
<dbReference type="InterPro" id="IPR003594">
    <property type="entry name" value="HATPase_dom"/>
</dbReference>
<reference evidence="5 6" key="1">
    <citation type="submission" date="2020-02" db="EMBL/GenBank/DDBJ databases">
        <title>Genome analysis of Thermosulfuriphilus ammonigenes ST65T, an anaerobic thermophilic chemolithoautotrophic bacterium isolated from a deep-sea hydrothermal vent.</title>
        <authorList>
            <person name="Slobodkina G."/>
            <person name="Allioux M."/>
            <person name="Merkel A."/>
            <person name="Alain K."/>
            <person name="Jebbar M."/>
            <person name="Slobodkin A."/>
        </authorList>
    </citation>
    <scope>NUCLEOTIDE SEQUENCE [LARGE SCALE GENOMIC DNA]</scope>
    <source>
        <strain evidence="5 6">ST65</strain>
    </source>
</reference>
<dbReference type="SUPFAM" id="SSF47384">
    <property type="entry name" value="Homodimeric domain of signal transducing histidine kinase"/>
    <property type="match status" value="1"/>
</dbReference>
<comment type="catalytic activity">
    <reaction evidence="1">
        <text>ATP + protein L-histidine = ADP + protein N-phospho-L-histidine.</text>
        <dbReference type="EC" id="2.7.13.3"/>
    </reaction>
</comment>